<dbReference type="AlphaFoldDB" id="A0A521ETK4"/>
<feature type="chain" id="PRO_5022202152" description="MetA-pathway of phenol degradation" evidence="1">
    <location>
        <begin position="19"/>
        <end position="272"/>
    </location>
</feature>
<dbReference type="RefSeq" id="WP_142534476.1">
    <property type="nucleotide sequence ID" value="NZ_FXTB01000011.1"/>
</dbReference>
<evidence type="ECO:0000256" key="1">
    <source>
        <dbReference type="SAM" id="SignalP"/>
    </source>
</evidence>
<sequence>MRLLLWLIFLFVPHPLFTQSAFVNSPTSMGRGATGVTGADTWSPILNPAGTSEAVGPSISLSYHLPYFVNQLSSKNLLAVLPFRFGVLSVNVHQYGYPLYQENKLSMAFARTLAPHLHASFQLNFQNNHLSQSGAGSQLFAGLGILYKPLNAVRLGFLISNPEQSSISIMESTSNIPTLFVLGFNWSASTHFDISCEVEKQSRFDMLYKLGLEYNINQQVWIRTGILGKPINYTLGLGFDVMGIMLDAGMAHHEVLGISSCFGISYQFKAKQ</sequence>
<protein>
    <recommendedName>
        <fullName evidence="4">MetA-pathway of phenol degradation</fullName>
    </recommendedName>
</protein>
<accession>A0A521ETK4</accession>
<dbReference type="Proteomes" id="UP000319040">
    <property type="component" value="Unassembled WGS sequence"/>
</dbReference>
<organism evidence="2 3">
    <name type="scientific">Saccharicrinis carchari</name>
    <dbReference type="NCBI Taxonomy" id="1168039"/>
    <lineage>
        <taxon>Bacteria</taxon>
        <taxon>Pseudomonadati</taxon>
        <taxon>Bacteroidota</taxon>
        <taxon>Bacteroidia</taxon>
        <taxon>Marinilabiliales</taxon>
        <taxon>Marinilabiliaceae</taxon>
        <taxon>Saccharicrinis</taxon>
    </lineage>
</organism>
<proteinExistence type="predicted"/>
<feature type="signal peptide" evidence="1">
    <location>
        <begin position="1"/>
        <end position="18"/>
    </location>
</feature>
<dbReference type="EMBL" id="FXTB01000011">
    <property type="protein sequence ID" value="SMO87237.1"/>
    <property type="molecule type" value="Genomic_DNA"/>
</dbReference>
<evidence type="ECO:0008006" key="4">
    <source>
        <dbReference type="Google" id="ProtNLM"/>
    </source>
</evidence>
<keyword evidence="3" id="KW-1185">Reference proteome</keyword>
<gene>
    <name evidence="2" type="ORF">SAMN06265379_11128</name>
</gene>
<evidence type="ECO:0000313" key="2">
    <source>
        <dbReference type="EMBL" id="SMO87237.1"/>
    </source>
</evidence>
<reference evidence="2 3" key="1">
    <citation type="submission" date="2017-05" db="EMBL/GenBank/DDBJ databases">
        <authorList>
            <person name="Varghese N."/>
            <person name="Submissions S."/>
        </authorList>
    </citation>
    <scope>NUCLEOTIDE SEQUENCE [LARGE SCALE GENOMIC DNA]</scope>
    <source>
        <strain evidence="2 3">DSM 27040</strain>
    </source>
</reference>
<dbReference type="Gene3D" id="2.40.160.60">
    <property type="entry name" value="Outer membrane protein transport protein (OMPP1/FadL/TodX)"/>
    <property type="match status" value="1"/>
</dbReference>
<keyword evidence="1" id="KW-0732">Signal</keyword>
<dbReference type="OrthoDB" id="9758448at2"/>
<name>A0A521ETK4_SACCC</name>
<evidence type="ECO:0000313" key="3">
    <source>
        <dbReference type="Proteomes" id="UP000319040"/>
    </source>
</evidence>